<dbReference type="RefSeq" id="WP_100116197.1">
    <property type="nucleotide sequence ID" value="NZ_MEIV01000014.1"/>
</dbReference>
<comment type="caution">
    <text evidence="1">The sequence shown here is derived from an EMBL/GenBank/DDBJ whole genome shotgun (WGS) entry which is preliminary data.</text>
</comment>
<dbReference type="EMBL" id="MEIV01000014">
    <property type="protein sequence ID" value="PIT64561.1"/>
    <property type="molecule type" value="Genomic_DNA"/>
</dbReference>
<proteinExistence type="predicted"/>
<reference evidence="1 2" key="1">
    <citation type="journal article" date="2017" name="MBio">
        <title>Type VI secretion-mediated competition in the bee gut microbiome.</title>
        <authorList>
            <person name="Steele M.I."/>
            <person name="Kwong W.K."/>
            <person name="Powell J.E."/>
            <person name="Whiteley M."/>
            <person name="Moran N.A."/>
        </authorList>
    </citation>
    <scope>NUCLEOTIDE SEQUENCE [LARGE SCALE GENOMIC DNA]</scope>
    <source>
        <strain evidence="1 2">PEB0171</strain>
    </source>
</reference>
<protein>
    <submittedName>
        <fullName evidence="1">Uncharacterized protein</fullName>
    </submittedName>
</protein>
<dbReference type="Proteomes" id="UP000231094">
    <property type="component" value="Unassembled WGS sequence"/>
</dbReference>
<gene>
    <name evidence="1" type="ORF">BHC47_09660</name>
</gene>
<sequence length="171" mass="20544">MIKECTNSREWISLEEACIELMNIQYRFKEKNDIKDLFNQLLLTIHNNDLAEQATVLRLIRDNGFTALELEILTPVIINIAVNRNTDNSILARKCLVNRAFNHYHIIREKLTSMFDDFLKSEDQYTYRRLAELLFFLDYKDLRKRLMEKCKNSKDKNIVNIYTEFTEKYDF</sequence>
<accession>A0A2N9Y6M9</accession>
<evidence type="ECO:0000313" key="1">
    <source>
        <dbReference type="EMBL" id="PIT64561.1"/>
    </source>
</evidence>
<evidence type="ECO:0000313" key="2">
    <source>
        <dbReference type="Proteomes" id="UP000231094"/>
    </source>
</evidence>
<name>A0A2N9Y6M9_9NEIS</name>
<organism evidence="1 2">
    <name type="scientific">Snodgrassella alvi</name>
    <dbReference type="NCBI Taxonomy" id="1196083"/>
    <lineage>
        <taxon>Bacteria</taxon>
        <taxon>Pseudomonadati</taxon>
        <taxon>Pseudomonadota</taxon>
        <taxon>Betaproteobacteria</taxon>
        <taxon>Neisseriales</taxon>
        <taxon>Neisseriaceae</taxon>
        <taxon>Snodgrassella</taxon>
    </lineage>
</organism>
<dbReference type="AlphaFoldDB" id="A0A2N9Y6M9"/>